<comment type="caution">
    <text evidence="1">The sequence shown here is derived from an EMBL/GenBank/DDBJ whole genome shotgun (WGS) entry which is preliminary data.</text>
</comment>
<gene>
    <name evidence="1" type="primary">Acey_s0462.g1892</name>
    <name evidence="1" type="ORF">Y032_0462g1892</name>
</gene>
<evidence type="ECO:0000313" key="2">
    <source>
        <dbReference type="Proteomes" id="UP000024635"/>
    </source>
</evidence>
<name>A0A016WYQ7_9BILA</name>
<accession>A0A016WYQ7</accession>
<dbReference type="EMBL" id="JARK01000062">
    <property type="protein sequence ID" value="EYC44402.1"/>
    <property type="molecule type" value="Genomic_DNA"/>
</dbReference>
<evidence type="ECO:0000313" key="1">
    <source>
        <dbReference type="EMBL" id="EYC44402.1"/>
    </source>
</evidence>
<dbReference type="Proteomes" id="UP000024635">
    <property type="component" value="Unassembled WGS sequence"/>
</dbReference>
<sequence length="79" mass="9466">MLTDVYMFLCPRGVFAANIASYRLSTRNTSRILRKRFSGYFPYCRSIEAEFNQVFYCMHQSQLKREHVDLFKFLIDNPL</sequence>
<dbReference type="AlphaFoldDB" id="A0A016WYQ7"/>
<organism evidence="1 2">
    <name type="scientific">Ancylostoma ceylanicum</name>
    <dbReference type="NCBI Taxonomy" id="53326"/>
    <lineage>
        <taxon>Eukaryota</taxon>
        <taxon>Metazoa</taxon>
        <taxon>Ecdysozoa</taxon>
        <taxon>Nematoda</taxon>
        <taxon>Chromadorea</taxon>
        <taxon>Rhabditida</taxon>
        <taxon>Rhabditina</taxon>
        <taxon>Rhabditomorpha</taxon>
        <taxon>Strongyloidea</taxon>
        <taxon>Ancylostomatidae</taxon>
        <taxon>Ancylostomatinae</taxon>
        <taxon>Ancylostoma</taxon>
    </lineage>
</organism>
<reference evidence="2" key="1">
    <citation type="journal article" date="2015" name="Nat. Genet.">
        <title>The genome and transcriptome of the zoonotic hookworm Ancylostoma ceylanicum identify infection-specific gene families.</title>
        <authorList>
            <person name="Schwarz E.M."/>
            <person name="Hu Y."/>
            <person name="Antoshechkin I."/>
            <person name="Miller M.M."/>
            <person name="Sternberg P.W."/>
            <person name="Aroian R.V."/>
        </authorList>
    </citation>
    <scope>NUCLEOTIDE SEQUENCE</scope>
    <source>
        <strain evidence="2">HY135</strain>
    </source>
</reference>
<keyword evidence="2" id="KW-1185">Reference proteome</keyword>
<protein>
    <submittedName>
        <fullName evidence="1">Uncharacterized protein</fullName>
    </submittedName>
</protein>
<proteinExistence type="predicted"/>